<dbReference type="Pfam" id="PF08281">
    <property type="entry name" value="Sigma70_r4_2"/>
    <property type="match status" value="1"/>
</dbReference>
<dbReference type="InterPro" id="IPR013324">
    <property type="entry name" value="RNA_pol_sigma_r3/r4-like"/>
</dbReference>
<dbReference type="GO" id="GO:0003677">
    <property type="term" value="F:DNA binding"/>
    <property type="evidence" value="ECO:0007669"/>
    <property type="project" value="InterPro"/>
</dbReference>
<feature type="region of interest" description="Disordered" evidence="2">
    <location>
        <begin position="493"/>
        <end position="513"/>
    </location>
</feature>
<proteinExistence type="inferred from homology"/>
<comment type="caution">
    <text evidence="5">The sequence shown here is derived from an EMBL/GenBank/DDBJ whole genome shotgun (WGS) entry which is preliminary data.</text>
</comment>
<dbReference type="SUPFAM" id="SSF88659">
    <property type="entry name" value="Sigma3 and sigma4 domains of RNA polymerase sigma factors"/>
    <property type="match status" value="1"/>
</dbReference>
<dbReference type="RefSeq" id="WP_166217180.1">
    <property type="nucleotide sequence ID" value="NZ_CP088284.1"/>
</dbReference>
<sequence>MPTQRLSMRRIKEVLRLKHVQGLPERAIARTLGISNGAVHSYLRRAGAAGLNWPLPVGMTDEDLELLLFPAPRPASQSPQRPVPDWGYVDKELRRRNVTRRLLWDEYRASHPDGFGYTWFCTTYEAWKGRARPSMRQTHLGGEKVFVDFAGDTIDVIAPSSGEVQSMKLFVAAMGASNYTYAEACPSEGLADWIRVHINLFAFLGGAPTFVVCDNLKAAVTNPDRHDPGLNRTYAEMASHYGTAILAARPRRPKDKAKVEVAVQVAQRWILARLRNQRFFSLAELNAAIKILVVELNARQMRDFGASRAELFSELDKPKLTKLPDQAYAFARWKRCRVGPDYHIEIDGHWYSTPYRLIRELVDARIDDRTVEIFHNGRRIASHARAPNRRGHTTTADHMPSAHRRYGQWTPAGVIAAGERIGPSTAAFFQAVIAARPHPEQGFRTCLGILSLAKSYSAERVDAACRRGILIKARSVASIRSILQNGLDRTFLDEPSEPQPLRHGNIRGRDYFH</sequence>
<dbReference type="GO" id="GO:0016987">
    <property type="term" value="F:sigma factor activity"/>
    <property type="evidence" value="ECO:0007669"/>
    <property type="project" value="InterPro"/>
</dbReference>
<dbReference type="EMBL" id="JAAOLE020000002">
    <property type="protein sequence ID" value="NVI50252.1"/>
    <property type="molecule type" value="Genomic_DNA"/>
</dbReference>
<dbReference type="AlphaFoldDB" id="A0A973WAP3"/>
<dbReference type="SUPFAM" id="SSF53098">
    <property type="entry name" value="Ribonuclease H-like"/>
    <property type="match status" value="1"/>
</dbReference>
<evidence type="ECO:0000256" key="2">
    <source>
        <dbReference type="SAM" id="MobiDB-lite"/>
    </source>
</evidence>
<dbReference type="PROSITE" id="PS50994">
    <property type="entry name" value="INTEGRASE"/>
    <property type="match status" value="1"/>
</dbReference>
<reference evidence="5" key="1">
    <citation type="submission" date="2020-06" db="EMBL/GenBank/DDBJ databases">
        <title>Whole Genome Sequence of Bradyrhizobium sp. Strain 1S1.</title>
        <authorList>
            <person name="Bromfield E.S.P."/>
            <person name="Cloutier S."/>
        </authorList>
    </citation>
    <scope>NUCLEOTIDE SEQUENCE [LARGE SCALE GENOMIC DNA]</scope>
    <source>
        <strain evidence="5">1S1</strain>
    </source>
</reference>
<dbReference type="InterPro" id="IPR054353">
    <property type="entry name" value="IstA-like_C"/>
</dbReference>
<dbReference type="InterPro" id="IPR012337">
    <property type="entry name" value="RNaseH-like_sf"/>
</dbReference>
<dbReference type="Pfam" id="PF22483">
    <property type="entry name" value="Mu-transpos_C_2"/>
    <property type="match status" value="1"/>
</dbReference>
<evidence type="ECO:0000256" key="1">
    <source>
        <dbReference type="ARBA" id="ARBA00009277"/>
    </source>
</evidence>
<dbReference type="InterPro" id="IPR036397">
    <property type="entry name" value="RNaseH_sf"/>
</dbReference>
<dbReference type="PANTHER" id="PTHR35004:SF8">
    <property type="entry name" value="TRANSPOSASE RV3428C-RELATED"/>
    <property type="match status" value="1"/>
</dbReference>
<feature type="domain" description="HTH IS408-type" evidence="3">
    <location>
        <begin position="11"/>
        <end position="93"/>
    </location>
</feature>
<name>A0A973WAP3_9BRAD</name>
<dbReference type="PANTHER" id="PTHR35004">
    <property type="entry name" value="TRANSPOSASE RV3428C-RELATED"/>
    <property type="match status" value="1"/>
</dbReference>
<evidence type="ECO:0000313" key="5">
    <source>
        <dbReference type="EMBL" id="NVI50252.1"/>
    </source>
</evidence>
<organism evidence="5">
    <name type="scientific">Bradyrhizobium septentrionale</name>
    <dbReference type="NCBI Taxonomy" id="1404411"/>
    <lineage>
        <taxon>Bacteria</taxon>
        <taxon>Pseudomonadati</taxon>
        <taxon>Pseudomonadota</taxon>
        <taxon>Alphaproteobacteria</taxon>
        <taxon>Hyphomicrobiales</taxon>
        <taxon>Nitrobacteraceae</taxon>
        <taxon>Bradyrhizobium</taxon>
    </lineage>
</organism>
<evidence type="ECO:0000259" key="4">
    <source>
        <dbReference type="PROSITE" id="PS50994"/>
    </source>
</evidence>
<dbReference type="NCBIfam" id="NF033546">
    <property type="entry name" value="transpos_IS21"/>
    <property type="match status" value="1"/>
</dbReference>
<dbReference type="GO" id="GO:0006352">
    <property type="term" value="P:DNA-templated transcription initiation"/>
    <property type="evidence" value="ECO:0007669"/>
    <property type="project" value="InterPro"/>
</dbReference>
<dbReference type="Gene3D" id="1.10.10.10">
    <property type="entry name" value="Winged helix-like DNA-binding domain superfamily/Winged helix DNA-binding domain"/>
    <property type="match status" value="1"/>
</dbReference>
<dbReference type="InterPro" id="IPR017895">
    <property type="entry name" value="HTH_IS408/IS1162_type"/>
</dbReference>
<accession>A0A973WAP3</accession>
<dbReference type="Gene3D" id="3.30.420.10">
    <property type="entry name" value="Ribonuclease H-like superfamily/Ribonuclease H"/>
    <property type="match status" value="1"/>
</dbReference>
<dbReference type="InterPro" id="IPR013249">
    <property type="entry name" value="RNA_pol_sigma70_r4_t2"/>
</dbReference>
<feature type="domain" description="Integrase catalytic" evidence="4">
    <location>
        <begin position="129"/>
        <end position="316"/>
    </location>
</feature>
<evidence type="ECO:0000313" key="6">
    <source>
        <dbReference type="EMBL" id="NVI50702.1"/>
    </source>
</evidence>
<dbReference type="GO" id="GO:0015074">
    <property type="term" value="P:DNA integration"/>
    <property type="evidence" value="ECO:0007669"/>
    <property type="project" value="InterPro"/>
</dbReference>
<dbReference type="InterPro" id="IPR036388">
    <property type="entry name" value="WH-like_DNA-bd_sf"/>
</dbReference>
<dbReference type="PROSITE" id="PS50532">
    <property type="entry name" value="HTH_IS408"/>
    <property type="match status" value="1"/>
</dbReference>
<dbReference type="InterPro" id="IPR001584">
    <property type="entry name" value="Integrase_cat-core"/>
</dbReference>
<protein>
    <submittedName>
        <fullName evidence="5">IS21 family transposase</fullName>
    </submittedName>
</protein>
<comment type="similarity">
    <text evidence="1">Belongs to the transposase IS21/IS408/IS1162 family.</text>
</comment>
<gene>
    <name evidence="5" type="ORF">HAP48_046970</name>
    <name evidence="6" type="ORF">HAP48_049780</name>
</gene>
<dbReference type="EMBL" id="JAAOLE020000002">
    <property type="protein sequence ID" value="NVI50702.1"/>
    <property type="molecule type" value="Genomic_DNA"/>
</dbReference>
<evidence type="ECO:0000259" key="3">
    <source>
        <dbReference type="PROSITE" id="PS50532"/>
    </source>
</evidence>